<comment type="subcellular location">
    <subcellularLocation>
        <location evidence="1">Periplasm</location>
    </subcellularLocation>
</comment>
<accession>A0A1I6GZI5</accession>
<gene>
    <name evidence="4" type="ORF">SAMN04488073_1851</name>
</gene>
<keyword evidence="5" id="KW-1185">Reference proteome</keyword>
<name>A0A1I6GZI5_9GAMM</name>
<organism evidence="4 5">
    <name type="scientific">Marinobacter gudaonensis</name>
    <dbReference type="NCBI Taxonomy" id="375760"/>
    <lineage>
        <taxon>Bacteria</taxon>
        <taxon>Pseudomonadati</taxon>
        <taxon>Pseudomonadota</taxon>
        <taxon>Gammaproteobacteria</taxon>
        <taxon>Pseudomonadales</taxon>
        <taxon>Marinobacteraceae</taxon>
        <taxon>Marinobacter</taxon>
    </lineage>
</organism>
<evidence type="ECO:0000256" key="1">
    <source>
        <dbReference type="ARBA" id="ARBA00004418"/>
    </source>
</evidence>
<dbReference type="Pfam" id="PF13379">
    <property type="entry name" value="NMT1_2"/>
    <property type="match status" value="1"/>
</dbReference>
<comment type="similarity">
    <text evidence="2">Belongs to the bacterial solute-binding protein SsuA/TauA family.</text>
</comment>
<dbReference type="Proteomes" id="UP000199290">
    <property type="component" value="Unassembled WGS sequence"/>
</dbReference>
<keyword evidence="3" id="KW-0732">Signal</keyword>
<evidence type="ECO:0000313" key="4">
    <source>
        <dbReference type="EMBL" id="SFR47604.1"/>
    </source>
</evidence>
<dbReference type="EMBL" id="FOYV01000001">
    <property type="protein sequence ID" value="SFR47604.1"/>
    <property type="molecule type" value="Genomic_DNA"/>
</dbReference>
<dbReference type="AlphaFoldDB" id="A0A1I6GZI5"/>
<dbReference type="PANTHER" id="PTHR30024:SF47">
    <property type="entry name" value="TAURINE-BINDING PERIPLASMIC PROTEIN"/>
    <property type="match status" value="1"/>
</dbReference>
<sequence>MQRRRFLGLALAAGFASGGLSGCWSRPPLAFGIHHWIGYEPLYLARDFGWLPESVTLRSGSSATSSMDGLLSGSLDGAALTLDETIRLISRGMDLVVVAVADVSAGADVLVVRPGIDSLADLRARRVAVEMNGVSGILLLKVLEVAGLRSNQITLVDLPVSQHAQAWERGEIDASVSYEPVASLLVRAGGVRLFDSRQLPETIFDLLVVTRKIATGNPSAVEDLVAAHFAGLKHLVRGIHDAVYRVANRQGVSPAEVRQALATITLPDLAANQRYLAESGRIEVMAASLSRLMFGAGLIASQPALQALSDSSFLPRRLS</sequence>
<dbReference type="RefSeq" id="WP_091988631.1">
    <property type="nucleotide sequence ID" value="NZ_FOYV01000001.1"/>
</dbReference>
<evidence type="ECO:0000313" key="5">
    <source>
        <dbReference type="Proteomes" id="UP000199290"/>
    </source>
</evidence>
<dbReference type="PANTHER" id="PTHR30024">
    <property type="entry name" value="ALIPHATIC SULFONATES-BINDING PROTEIN-RELATED"/>
    <property type="match status" value="1"/>
</dbReference>
<dbReference type="OrthoDB" id="5292144at2"/>
<dbReference type="Gene3D" id="3.40.190.10">
    <property type="entry name" value="Periplasmic binding protein-like II"/>
    <property type="match status" value="2"/>
</dbReference>
<evidence type="ECO:0000256" key="2">
    <source>
        <dbReference type="ARBA" id="ARBA00010742"/>
    </source>
</evidence>
<reference evidence="5" key="1">
    <citation type="submission" date="2016-10" db="EMBL/GenBank/DDBJ databases">
        <authorList>
            <person name="Varghese N."/>
            <person name="Submissions S."/>
        </authorList>
    </citation>
    <scope>NUCLEOTIDE SEQUENCE [LARGE SCALE GENOMIC DNA]</scope>
    <source>
        <strain evidence="5">CGMCC 1.6294</strain>
    </source>
</reference>
<dbReference type="SUPFAM" id="SSF53850">
    <property type="entry name" value="Periplasmic binding protein-like II"/>
    <property type="match status" value="1"/>
</dbReference>
<dbReference type="STRING" id="375760.SAMN04488073_1851"/>
<protein>
    <submittedName>
        <fullName evidence="4">NitT/TauT family transport system substrate-binding protein</fullName>
    </submittedName>
</protein>
<proteinExistence type="inferred from homology"/>
<evidence type="ECO:0000256" key="3">
    <source>
        <dbReference type="ARBA" id="ARBA00022729"/>
    </source>
</evidence>
<dbReference type="PROSITE" id="PS51257">
    <property type="entry name" value="PROKAR_LIPOPROTEIN"/>
    <property type="match status" value="1"/>
</dbReference>
<dbReference type="GO" id="GO:0042597">
    <property type="term" value="C:periplasmic space"/>
    <property type="evidence" value="ECO:0007669"/>
    <property type="project" value="UniProtKB-SubCell"/>
</dbReference>